<reference evidence="3" key="1">
    <citation type="submission" date="2016-11" db="UniProtKB">
        <authorList>
            <consortium name="WormBaseParasite"/>
        </authorList>
    </citation>
    <scope>IDENTIFICATION</scope>
</reference>
<accession>A0A1I7WEM0</accession>
<proteinExistence type="predicted"/>
<keyword evidence="1" id="KW-0812">Transmembrane</keyword>
<organism evidence="2 3">
    <name type="scientific">Heterorhabditis bacteriophora</name>
    <name type="common">Entomopathogenic nematode worm</name>
    <dbReference type="NCBI Taxonomy" id="37862"/>
    <lineage>
        <taxon>Eukaryota</taxon>
        <taxon>Metazoa</taxon>
        <taxon>Ecdysozoa</taxon>
        <taxon>Nematoda</taxon>
        <taxon>Chromadorea</taxon>
        <taxon>Rhabditida</taxon>
        <taxon>Rhabditina</taxon>
        <taxon>Rhabditomorpha</taxon>
        <taxon>Strongyloidea</taxon>
        <taxon>Heterorhabditidae</taxon>
        <taxon>Heterorhabditis</taxon>
    </lineage>
</organism>
<evidence type="ECO:0000256" key="1">
    <source>
        <dbReference type="SAM" id="Phobius"/>
    </source>
</evidence>
<name>A0A1I7WEM0_HETBA</name>
<sequence length="25" mass="2967">MCLCLVVLYMIPISWLFLFDSICSR</sequence>
<evidence type="ECO:0000313" key="2">
    <source>
        <dbReference type="Proteomes" id="UP000095283"/>
    </source>
</evidence>
<dbReference type="WBParaSite" id="Hba_03359">
    <property type="protein sequence ID" value="Hba_03359"/>
    <property type="gene ID" value="Hba_03359"/>
</dbReference>
<feature type="transmembrane region" description="Helical" evidence="1">
    <location>
        <begin position="6"/>
        <end position="23"/>
    </location>
</feature>
<keyword evidence="2" id="KW-1185">Reference proteome</keyword>
<keyword evidence="1" id="KW-0472">Membrane</keyword>
<evidence type="ECO:0000313" key="3">
    <source>
        <dbReference type="WBParaSite" id="Hba_03359"/>
    </source>
</evidence>
<dbReference type="AlphaFoldDB" id="A0A1I7WEM0"/>
<keyword evidence="1" id="KW-1133">Transmembrane helix</keyword>
<dbReference type="Proteomes" id="UP000095283">
    <property type="component" value="Unplaced"/>
</dbReference>
<protein>
    <submittedName>
        <fullName evidence="3">Uncharacterized protein</fullName>
    </submittedName>
</protein>